<dbReference type="EMBL" id="AP027272">
    <property type="protein sequence ID" value="BDX04538.1"/>
    <property type="molecule type" value="Genomic_DNA"/>
</dbReference>
<feature type="transmembrane region" description="Helical" evidence="1">
    <location>
        <begin position="44"/>
        <end position="62"/>
    </location>
</feature>
<feature type="transmembrane region" description="Helical" evidence="1">
    <location>
        <begin position="98"/>
        <end position="117"/>
    </location>
</feature>
<accession>A0AA48HCK4</accession>
<feature type="transmembrane region" description="Helical" evidence="1">
    <location>
        <begin position="74"/>
        <end position="92"/>
    </location>
</feature>
<sequence>MTARTRALLSAIVAFSFYSVWSWWVNSMASDDQALVLRSALLQGTYSALMTVTFTAFLNWTLSKMKCHKRPQIAVLPPLLFQSITVILLNALNNTPDIFATVAPSILMTGIYGLLYANSLLKTPEYICKYKLEGYQELMSPAAEKMNHKRQ</sequence>
<evidence type="ECO:0000313" key="3">
    <source>
        <dbReference type="Proteomes" id="UP001333710"/>
    </source>
</evidence>
<keyword evidence="1" id="KW-0812">Transmembrane</keyword>
<protein>
    <submittedName>
        <fullName evidence="2">Uncharacterized protein</fullName>
    </submittedName>
</protein>
<organism evidence="2 3">
    <name type="scientific">Planctobacterium marinum</name>
    <dbReference type="NCBI Taxonomy" id="1631968"/>
    <lineage>
        <taxon>Bacteria</taxon>
        <taxon>Pseudomonadati</taxon>
        <taxon>Pseudomonadota</taxon>
        <taxon>Gammaproteobacteria</taxon>
        <taxon>Alteromonadales</taxon>
        <taxon>Alteromonadaceae</taxon>
        <taxon>Planctobacterium</taxon>
    </lineage>
</organism>
<keyword evidence="1" id="KW-1133">Transmembrane helix</keyword>
<feature type="transmembrane region" description="Helical" evidence="1">
    <location>
        <begin position="7"/>
        <end position="24"/>
    </location>
</feature>
<reference evidence="2" key="1">
    <citation type="submission" date="2023-01" db="EMBL/GenBank/DDBJ databases">
        <title>Complete genome sequence of Planctobacterium marinum strain Dej080120_11.</title>
        <authorList>
            <person name="Ueki S."/>
            <person name="Maruyama F."/>
        </authorList>
    </citation>
    <scope>NUCLEOTIDE SEQUENCE</scope>
    <source>
        <strain evidence="2">Dej080120_11</strain>
    </source>
</reference>
<dbReference type="Proteomes" id="UP001333710">
    <property type="component" value="Chromosome"/>
</dbReference>
<keyword evidence="3" id="KW-1185">Reference proteome</keyword>
<name>A0AA48HCK4_9ALTE</name>
<gene>
    <name evidence="2" type="ORF">MACH26_00590</name>
</gene>
<proteinExistence type="predicted"/>
<dbReference type="RefSeq" id="WP_338290316.1">
    <property type="nucleotide sequence ID" value="NZ_AP027272.1"/>
</dbReference>
<dbReference type="AlphaFoldDB" id="A0AA48HCK4"/>
<dbReference type="KEGG" id="pmaw:MACH26_00590"/>
<evidence type="ECO:0000256" key="1">
    <source>
        <dbReference type="SAM" id="Phobius"/>
    </source>
</evidence>
<keyword evidence="1" id="KW-0472">Membrane</keyword>
<evidence type="ECO:0000313" key="2">
    <source>
        <dbReference type="EMBL" id="BDX04538.1"/>
    </source>
</evidence>